<evidence type="ECO:0000313" key="1">
    <source>
        <dbReference type="Proteomes" id="UP000887540"/>
    </source>
</evidence>
<dbReference type="WBParaSite" id="ACRNAN_scaffold7985.g14729.t1">
    <property type="protein sequence ID" value="ACRNAN_scaffold7985.g14729.t1"/>
    <property type="gene ID" value="ACRNAN_scaffold7985.g14729"/>
</dbReference>
<accession>A0A914EGR6</accession>
<protein>
    <submittedName>
        <fullName evidence="2">Uncharacterized protein</fullName>
    </submittedName>
</protein>
<dbReference type="AlphaFoldDB" id="A0A914EGR6"/>
<name>A0A914EGR6_9BILA</name>
<reference evidence="2" key="1">
    <citation type="submission" date="2022-11" db="UniProtKB">
        <authorList>
            <consortium name="WormBaseParasite"/>
        </authorList>
    </citation>
    <scope>IDENTIFICATION</scope>
</reference>
<evidence type="ECO:0000313" key="2">
    <source>
        <dbReference type="WBParaSite" id="ACRNAN_scaffold7985.g14729.t1"/>
    </source>
</evidence>
<sequence>MEFYDKDLGELDVGKISRASSIASIPNLESTSEFLRFTHALVDEAEELEAHGCKLDDEQRREINGLFVRTYSLISNVFKPLKHKRTSRSGLDESFGFFRIKDYNQFIEIMSLAEPGVSFYGQLDVFMEKLRIVWGDFEHVSNSTIVGTTMDLLLDLCIAIEDNLIVIDTVPEKIAKSEHEDVLQDMLKYERQNPPVSDYVTSSDVSNFYKNFLTEASTSSTNKLYIDRDEFEQYSKFVENHCDVTKLWSPNVLFSKDRKYSKHVLTEFIDSIRVFINERLDSLTLHGTFDTILLNATSSNSIYNSKTPSRLKITADNQFTLRLLRPLRHKNIAKILYFETCYGCC</sequence>
<dbReference type="Proteomes" id="UP000887540">
    <property type="component" value="Unplaced"/>
</dbReference>
<organism evidence="1 2">
    <name type="scientific">Acrobeloides nanus</name>
    <dbReference type="NCBI Taxonomy" id="290746"/>
    <lineage>
        <taxon>Eukaryota</taxon>
        <taxon>Metazoa</taxon>
        <taxon>Ecdysozoa</taxon>
        <taxon>Nematoda</taxon>
        <taxon>Chromadorea</taxon>
        <taxon>Rhabditida</taxon>
        <taxon>Tylenchina</taxon>
        <taxon>Cephalobomorpha</taxon>
        <taxon>Cephaloboidea</taxon>
        <taxon>Cephalobidae</taxon>
        <taxon>Acrobeloides</taxon>
    </lineage>
</organism>
<proteinExistence type="predicted"/>
<keyword evidence="1" id="KW-1185">Reference proteome</keyword>